<gene>
    <name evidence="1" type="ORF">AAIA72_11650</name>
</gene>
<proteinExistence type="predicted"/>
<accession>A0AB39UTS1</accession>
<sequence length="150" mass="16840">MNSLFLFLDLDGVIQFKAPGKPPEPGAIQLRNLRILTGAYDLPVVITSTWRIVHPLSWFRTHINPNVVGMTPELEDTGPGTRQREVEAWLRRHAPGAEWIALDDQEALYQPNCSNLILCHPDKGLDSATLARVIEYVEERLNRLTQSGCG</sequence>
<protein>
    <submittedName>
        <fullName evidence="1">HAD domain-containing protein</fullName>
    </submittedName>
</protein>
<dbReference type="AlphaFoldDB" id="A0AB39UTS1"/>
<dbReference type="EMBL" id="CP154858">
    <property type="protein sequence ID" value="XDT71458.1"/>
    <property type="molecule type" value="Genomic_DNA"/>
</dbReference>
<dbReference type="KEGG" id="tcd:AAIA72_11650"/>
<dbReference type="Pfam" id="PF18143">
    <property type="entry name" value="HAD_SAK_2"/>
    <property type="match status" value="1"/>
</dbReference>
<reference evidence="1" key="1">
    <citation type="submission" date="2024-05" db="EMBL/GenBank/DDBJ databases">
        <title>Genome sequencing of novel strain.</title>
        <authorList>
            <person name="Ganbat D."/>
            <person name="Ganbat S."/>
            <person name="Lee S.-J."/>
        </authorList>
    </citation>
    <scope>NUCLEOTIDE SEQUENCE</scope>
    <source>
        <strain evidence="1">SMD15-11</strain>
    </source>
</reference>
<organism evidence="1">
    <name type="scientific">Thermohahella caldifontis</name>
    <dbReference type="NCBI Taxonomy" id="3142973"/>
    <lineage>
        <taxon>Bacteria</taxon>
        <taxon>Pseudomonadati</taxon>
        <taxon>Pseudomonadota</taxon>
        <taxon>Gammaproteobacteria</taxon>
        <taxon>Oceanospirillales</taxon>
        <taxon>Hahellaceae</taxon>
        <taxon>Thermohahella</taxon>
    </lineage>
</organism>
<dbReference type="RefSeq" id="WP_369600494.1">
    <property type="nucleotide sequence ID" value="NZ_CP154858.1"/>
</dbReference>
<evidence type="ECO:0000313" key="1">
    <source>
        <dbReference type="EMBL" id="XDT71458.1"/>
    </source>
</evidence>
<name>A0AB39UTS1_9GAMM</name>